<dbReference type="OrthoDB" id="422362at2759"/>
<protein>
    <submittedName>
        <fullName evidence="1">4556_t:CDS:1</fullName>
    </submittedName>
</protein>
<keyword evidence="2" id="KW-1185">Reference proteome</keyword>
<comment type="caution">
    <text evidence="1">The sequence shown here is derived from an EMBL/GenBank/DDBJ whole genome shotgun (WGS) entry which is preliminary data.</text>
</comment>
<gene>
    <name evidence="1" type="ORF">AGERDE_LOCUS2169</name>
</gene>
<dbReference type="AlphaFoldDB" id="A0A9N8VR67"/>
<organism evidence="1 2">
    <name type="scientific">Ambispora gerdemannii</name>
    <dbReference type="NCBI Taxonomy" id="144530"/>
    <lineage>
        <taxon>Eukaryota</taxon>
        <taxon>Fungi</taxon>
        <taxon>Fungi incertae sedis</taxon>
        <taxon>Mucoromycota</taxon>
        <taxon>Glomeromycotina</taxon>
        <taxon>Glomeromycetes</taxon>
        <taxon>Archaeosporales</taxon>
        <taxon>Ambisporaceae</taxon>
        <taxon>Ambispora</taxon>
    </lineage>
</organism>
<proteinExistence type="predicted"/>
<sequence>WPPENVTEENNCYGYLGGQKGLNDENEQGIVQIQDPEDVLGFIRTMIHKLHFLIEMTYLVEWRQDDEIVLKTLQVLLKLPILARNTITDAKIEEKWKCSSKDLQG</sequence>
<evidence type="ECO:0000313" key="1">
    <source>
        <dbReference type="EMBL" id="CAG8459363.1"/>
    </source>
</evidence>
<evidence type="ECO:0000313" key="2">
    <source>
        <dbReference type="Proteomes" id="UP000789831"/>
    </source>
</evidence>
<dbReference type="EMBL" id="CAJVPL010000171">
    <property type="protein sequence ID" value="CAG8459363.1"/>
    <property type="molecule type" value="Genomic_DNA"/>
</dbReference>
<name>A0A9N8VR67_9GLOM</name>
<reference evidence="1" key="1">
    <citation type="submission" date="2021-06" db="EMBL/GenBank/DDBJ databases">
        <authorList>
            <person name="Kallberg Y."/>
            <person name="Tangrot J."/>
            <person name="Rosling A."/>
        </authorList>
    </citation>
    <scope>NUCLEOTIDE SEQUENCE</scope>
    <source>
        <strain evidence="1">MT106</strain>
    </source>
</reference>
<accession>A0A9N8VR67</accession>
<dbReference type="Proteomes" id="UP000789831">
    <property type="component" value="Unassembled WGS sequence"/>
</dbReference>
<feature type="non-terminal residue" evidence="1">
    <location>
        <position position="1"/>
    </location>
</feature>